<gene>
    <name evidence="1" type="ORF">B2M20_11905</name>
</gene>
<evidence type="ECO:0000313" key="1">
    <source>
        <dbReference type="EMBL" id="OPH82489.1"/>
    </source>
</evidence>
<reference evidence="1 2" key="1">
    <citation type="submission" date="2017-02" db="EMBL/GenBank/DDBJ databases">
        <title>Genome sequence of the nitrite-oxidizing bacterium Nitrobacter vulgaris strain Ab1.</title>
        <authorList>
            <person name="Mellbye B.L."/>
            <person name="Davis E.W."/>
            <person name="Spieck E."/>
            <person name="Chang J.H."/>
            <person name="Bottomley P.J."/>
            <person name="Sayavedra-Soto L.A."/>
        </authorList>
    </citation>
    <scope>NUCLEOTIDE SEQUENCE [LARGE SCALE GENOMIC DNA]</scope>
    <source>
        <strain evidence="1 2">Ab1</strain>
    </source>
</reference>
<evidence type="ECO:0000313" key="2">
    <source>
        <dbReference type="Proteomes" id="UP000189940"/>
    </source>
</evidence>
<sequence length="70" mass="7791">MSPCNAFIGANGERKVSATIYGRRRGSASRLATAFRTRINRKFTPNQILPPFAGFLFARTRRANGGFRTI</sequence>
<organism evidence="1 2">
    <name type="scientific">Nitrobacter vulgaris</name>
    <dbReference type="NCBI Taxonomy" id="29421"/>
    <lineage>
        <taxon>Bacteria</taxon>
        <taxon>Pseudomonadati</taxon>
        <taxon>Pseudomonadota</taxon>
        <taxon>Alphaproteobacteria</taxon>
        <taxon>Hyphomicrobiales</taxon>
        <taxon>Nitrobacteraceae</taxon>
        <taxon>Nitrobacter</taxon>
    </lineage>
</organism>
<proteinExistence type="predicted"/>
<keyword evidence="2" id="KW-1185">Reference proteome</keyword>
<accession>A0A1V4HXC0</accession>
<dbReference type="STRING" id="29421.B2M20_11905"/>
<comment type="caution">
    <text evidence="1">The sequence shown here is derived from an EMBL/GenBank/DDBJ whole genome shotgun (WGS) entry which is preliminary data.</text>
</comment>
<name>A0A1V4HXC0_NITVU</name>
<protein>
    <submittedName>
        <fullName evidence="1">Uncharacterized protein</fullName>
    </submittedName>
</protein>
<dbReference type="Proteomes" id="UP000189940">
    <property type="component" value="Unassembled WGS sequence"/>
</dbReference>
<dbReference type="EMBL" id="MWPQ01000044">
    <property type="protein sequence ID" value="OPH82489.1"/>
    <property type="molecule type" value="Genomic_DNA"/>
</dbReference>
<dbReference type="AlphaFoldDB" id="A0A1V4HXC0"/>